<evidence type="ECO:0000313" key="1">
    <source>
        <dbReference type="EMBL" id="MED6170758.1"/>
    </source>
</evidence>
<evidence type="ECO:0000313" key="2">
    <source>
        <dbReference type="Proteomes" id="UP001341840"/>
    </source>
</evidence>
<reference evidence="1 2" key="1">
    <citation type="journal article" date="2023" name="Plants (Basel)">
        <title>Bridging the Gap: Combining Genomics and Transcriptomics Approaches to Understand Stylosanthes scabra, an Orphan Legume from the Brazilian Caatinga.</title>
        <authorList>
            <person name="Ferreira-Neto J.R.C."/>
            <person name="da Silva M.D."/>
            <person name="Binneck E."/>
            <person name="de Melo N.F."/>
            <person name="da Silva R.H."/>
            <person name="de Melo A.L.T.M."/>
            <person name="Pandolfi V."/>
            <person name="Bustamante F.O."/>
            <person name="Brasileiro-Vidal A.C."/>
            <person name="Benko-Iseppon A.M."/>
        </authorList>
    </citation>
    <scope>NUCLEOTIDE SEQUENCE [LARGE SCALE GENOMIC DNA]</scope>
    <source>
        <tissue evidence="1">Leaves</tissue>
    </source>
</reference>
<comment type="caution">
    <text evidence="1">The sequence shown here is derived from an EMBL/GenBank/DDBJ whole genome shotgun (WGS) entry which is preliminary data.</text>
</comment>
<name>A0ABU6VE05_9FABA</name>
<gene>
    <name evidence="1" type="ORF">PIB30_034150</name>
</gene>
<protein>
    <submittedName>
        <fullName evidence="1">Uncharacterized protein</fullName>
    </submittedName>
</protein>
<proteinExistence type="predicted"/>
<dbReference type="EMBL" id="JASCZI010151192">
    <property type="protein sequence ID" value="MED6170758.1"/>
    <property type="molecule type" value="Genomic_DNA"/>
</dbReference>
<accession>A0ABU6VE05</accession>
<keyword evidence="2" id="KW-1185">Reference proteome</keyword>
<feature type="non-terminal residue" evidence="1">
    <location>
        <position position="1"/>
    </location>
</feature>
<sequence>IYSQNNAEHYGYIKRGSTPLSGTSSKPYPITCVRRTPKSLFGEALLTHTYLSHKPPTFRLGTTGYAGSSKPLEVKSSTREASVGSSKPIGNLSKISRRIWPIDGSREYGLCHIVVGMKLDVSKRMKVFVLNNDLGKRLDELNGINSIFGVIATGRG</sequence>
<organism evidence="1 2">
    <name type="scientific">Stylosanthes scabra</name>
    <dbReference type="NCBI Taxonomy" id="79078"/>
    <lineage>
        <taxon>Eukaryota</taxon>
        <taxon>Viridiplantae</taxon>
        <taxon>Streptophyta</taxon>
        <taxon>Embryophyta</taxon>
        <taxon>Tracheophyta</taxon>
        <taxon>Spermatophyta</taxon>
        <taxon>Magnoliopsida</taxon>
        <taxon>eudicotyledons</taxon>
        <taxon>Gunneridae</taxon>
        <taxon>Pentapetalae</taxon>
        <taxon>rosids</taxon>
        <taxon>fabids</taxon>
        <taxon>Fabales</taxon>
        <taxon>Fabaceae</taxon>
        <taxon>Papilionoideae</taxon>
        <taxon>50 kb inversion clade</taxon>
        <taxon>dalbergioids sensu lato</taxon>
        <taxon>Dalbergieae</taxon>
        <taxon>Pterocarpus clade</taxon>
        <taxon>Stylosanthes</taxon>
    </lineage>
</organism>
<dbReference type="Proteomes" id="UP001341840">
    <property type="component" value="Unassembled WGS sequence"/>
</dbReference>